<protein>
    <submittedName>
        <fullName evidence="2">Uncharacterized protein</fullName>
    </submittedName>
</protein>
<keyword evidence="1" id="KW-0812">Transmembrane</keyword>
<organism evidence="2 3">
    <name type="scientific">Actinomycetospora chlora</name>
    <dbReference type="NCBI Taxonomy" id="663608"/>
    <lineage>
        <taxon>Bacteria</taxon>
        <taxon>Bacillati</taxon>
        <taxon>Actinomycetota</taxon>
        <taxon>Actinomycetes</taxon>
        <taxon>Pseudonocardiales</taxon>
        <taxon>Pseudonocardiaceae</taxon>
        <taxon>Actinomycetospora</taxon>
    </lineage>
</organism>
<evidence type="ECO:0000313" key="3">
    <source>
        <dbReference type="Proteomes" id="UP001500928"/>
    </source>
</evidence>
<dbReference type="Proteomes" id="UP001500928">
    <property type="component" value="Unassembled WGS sequence"/>
</dbReference>
<evidence type="ECO:0000256" key="1">
    <source>
        <dbReference type="SAM" id="Phobius"/>
    </source>
</evidence>
<comment type="caution">
    <text evidence="2">The sequence shown here is derived from an EMBL/GenBank/DDBJ whole genome shotgun (WGS) entry which is preliminary data.</text>
</comment>
<accession>A0ABP9ACM6</accession>
<keyword evidence="1" id="KW-0472">Membrane</keyword>
<proteinExistence type="predicted"/>
<evidence type="ECO:0000313" key="2">
    <source>
        <dbReference type="EMBL" id="GAA4778637.1"/>
    </source>
</evidence>
<sequence>MNDGNGGRRDGRVIALLGLLVAIVAAAAAVLVIPSDNFQSLMASSFDQEVNTQQDLDRFVTTIVARQDSPFLERVLGRRVELETSFDGRLGAFRVNAPDVTGDPVLDRTGPLPDFRIPTTQCPGSEGRLVPLYVFLRGDVDSGRFAWFPGRSRAALNGFWDVDRVRSQTDGSFCTVDLRLHAD</sequence>
<name>A0ABP9ACM6_9PSEU</name>
<reference evidence="3" key="1">
    <citation type="journal article" date="2019" name="Int. J. Syst. Evol. Microbiol.">
        <title>The Global Catalogue of Microorganisms (GCM) 10K type strain sequencing project: providing services to taxonomists for standard genome sequencing and annotation.</title>
        <authorList>
            <consortium name="The Broad Institute Genomics Platform"/>
            <consortium name="The Broad Institute Genome Sequencing Center for Infectious Disease"/>
            <person name="Wu L."/>
            <person name="Ma J."/>
        </authorList>
    </citation>
    <scope>NUCLEOTIDE SEQUENCE [LARGE SCALE GENOMIC DNA]</scope>
    <source>
        <strain evidence="3">JCM 17979</strain>
    </source>
</reference>
<keyword evidence="3" id="KW-1185">Reference proteome</keyword>
<feature type="transmembrane region" description="Helical" evidence="1">
    <location>
        <begin position="12"/>
        <end position="33"/>
    </location>
</feature>
<gene>
    <name evidence="2" type="ORF">GCM10023200_09570</name>
</gene>
<dbReference type="EMBL" id="BAABHO010000005">
    <property type="protein sequence ID" value="GAA4778637.1"/>
    <property type="molecule type" value="Genomic_DNA"/>
</dbReference>
<keyword evidence="1" id="KW-1133">Transmembrane helix</keyword>
<dbReference type="RefSeq" id="WP_345411293.1">
    <property type="nucleotide sequence ID" value="NZ_BAABHO010000005.1"/>
</dbReference>